<keyword evidence="2" id="KW-0812">Transmembrane</keyword>
<dbReference type="Gene3D" id="3.60.40.10">
    <property type="entry name" value="PPM-type phosphatase domain"/>
    <property type="match status" value="1"/>
</dbReference>
<feature type="transmembrane region" description="Helical" evidence="2">
    <location>
        <begin position="53"/>
        <end position="71"/>
    </location>
</feature>
<keyword evidence="1" id="KW-0378">Hydrolase</keyword>
<dbReference type="Pfam" id="PF07228">
    <property type="entry name" value="SpoIIE"/>
    <property type="match status" value="1"/>
</dbReference>
<evidence type="ECO:0000313" key="4">
    <source>
        <dbReference type="EMBL" id="NGN67605.1"/>
    </source>
</evidence>
<keyword evidence="5" id="KW-1185">Reference proteome</keyword>
<accession>A0A6G4U5U0</accession>
<comment type="caution">
    <text evidence="4">The sequence shown here is derived from an EMBL/GenBank/DDBJ whole genome shotgun (WGS) entry which is preliminary data.</text>
</comment>
<evidence type="ECO:0000256" key="2">
    <source>
        <dbReference type="SAM" id="Phobius"/>
    </source>
</evidence>
<dbReference type="PANTHER" id="PTHR43156">
    <property type="entry name" value="STAGE II SPORULATION PROTEIN E-RELATED"/>
    <property type="match status" value="1"/>
</dbReference>
<dbReference type="EMBL" id="JAAKZV010000151">
    <property type="protein sequence ID" value="NGN67605.1"/>
    <property type="molecule type" value="Genomic_DNA"/>
</dbReference>
<dbReference type="InterPro" id="IPR036457">
    <property type="entry name" value="PPM-type-like_dom_sf"/>
</dbReference>
<feature type="domain" description="PPM-type phosphatase" evidence="3">
    <location>
        <begin position="102"/>
        <end position="324"/>
    </location>
</feature>
<dbReference type="InterPro" id="IPR052016">
    <property type="entry name" value="Bact_Sigma-Reg"/>
</dbReference>
<protein>
    <submittedName>
        <fullName evidence="4">Serine/threonine-protein phosphatase</fullName>
    </submittedName>
</protein>
<keyword evidence="2" id="KW-0472">Membrane</keyword>
<dbReference type="FunFam" id="3.60.40.10:FF:000058">
    <property type="entry name" value="Stage II sporulation protein E"/>
    <property type="match status" value="1"/>
</dbReference>
<proteinExistence type="predicted"/>
<dbReference type="GO" id="GO:0016791">
    <property type="term" value="F:phosphatase activity"/>
    <property type="evidence" value="ECO:0007669"/>
    <property type="project" value="TreeGrafter"/>
</dbReference>
<evidence type="ECO:0000259" key="3">
    <source>
        <dbReference type="SMART" id="SM00331"/>
    </source>
</evidence>
<dbReference type="InterPro" id="IPR001932">
    <property type="entry name" value="PPM-type_phosphatase-like_dom"/>
</dbReference>
<evidence type="ECO:0000313" key="5">
    <source>
        <dbReference type="Proteomes" id="UP000481583"/>
    </source>
</evidence>
<organism evidence="4 5">
    <name type="scientific">Streptomyces coryli</name>
    <dbReference type="NCBI Taxonomy" id="1128680"/>
    <lineage>
        <taxon>Bacteria</taxon>
        <taxon>Bacillati</taxon>
        <taxon>Actinomycetota</taxon>
        <taxon>Actinomycetes</taxon>
        <taxon>Kitasatosporales</taxon>
        <taxon>Streptomycetaceae</taxon>
        <taxon>Streptomyces</taxon>
    </lineage>
</organism>
<keyword evidence="2" id="KW-1133">Transmembrane helix</keyword>
<dbReference type="SUPFAM" id="SSF81606">
    <property type="entry name" value="PP2C-like"/>
    <property type="match status" value="1"/>
</dbReference>
<sequence>MTASPFFTAAPLIAAPLYHLRGTVAVAVASLGTAVGLELANRTGDQPDAVTDMITVLVIGFIAIVVNRLSVRADRRLASARYVAEAAQRAVLPDPEEHIGGLRIAARYLAADADASIGGDLYAVQETPFGVRAIVGDVRGKGLGAVEAVAVVIGAFREAAEQEPDLAGLATRLDAALLREGVRREGLDRFEGFTTAALAEFTEGNRALRVVNRGHPAPVVLRADGSVRKVEPEEASLPLGVSELGSWPDETVELDFPPGATLVLFTDGITEARDERGRFYDPYRRLRGRVFRGPEELLDQLIEDVARHTGGLTADDMALLALSRSVVDQPPSA</sequence>
<dbReference type="SMART" id="SM00331">
    <property type="entry name" value="PP2C_SIG"/>
    <property type="match status" value="1"/>
</dbReference>
<reference evidence="4 5" key="1">
    <citation type="submission" date="2020-02" db="EMBL/GenBank/DDBJ databases">
        <title>Whole-genome analyses of novel actinobacteria.</title>
        <authorList>
            <person name="Sahin N."/>
        </authorList>
    </citation>
    <scope>NUCLEOTIDE SEQUENCE [LARGE SCALE GENOMIC DNA]</scope>
    <source>
        <strain evidence="4 5">A7024</strain>
    </source>
</reference>
<gene>
    <name evidence="4" type="ORF">G5C51_27340</name>
</gene>
<dbReference type="PANTHER" id="PTHR43156:SF2">
    <property type="entry name" value="STAGE II SPORULATION PROTEIN E"/>
    <property type="match status" value="1"/>
</dbReference>
<evidence type="ECO:0000256" key="1">
    <source>
        <dbReference type="ARBA" id="ARBA00022801"/>
    </source>
</evidence>
<dbReference type="Proteomes" id="UP000481583">
    <property type="component" value="Unassembled WGS sequence"/>
</dbReference>
<name>A0A6G4U5U0_9ACTN</name>
<dbReference type="AlphaFoldDB" id="A0A6G4U5U0"/>